<feature type="transmembrane region" description="Helical" evidence="1">
    <location>
        <begin position="234"/>
        <end position="258"/>
    </location>
</feature>
<evidence type="ECO:0000256" key="1">
    <source>
        <dbReference type="SAM" id="Phobius"/>
    </source>
</evidence>
<keyword evidence="1" id="KW-1133">Transmembrane helix</keyword>
<dbReference type="EMBL" id="CP022433">
    <property type="protein sequence ID" value="ASN28167.1"/>
    <property type="molecule type" value="Genomic_DNA"/>
</dbReference>
<feature type="transmembrane region" description="Helical" evidence="1">
    <location>
        <begin position="160"/>
        <end position="184"/>
    </location>
</feature>
<feature type="transmembrane region" description="Helical" evidence="1">
    <location>
        <begin position="74"/>
        <end position="97"/>
    </location>
</feature>
<accession>A0A221P7I1</accession>
<evidence type="ECO:0000313" key="3">
    <source>
        <dbReference type="Proteomes" id="UP000031501"/>
    </source>
</evidence>
<feature type="transmembrane region" description="Helical" evidence="1">
    <location>
        <begin position="278"/>
        <end position="298"/>
    </location>
</feature>
<dbReference type="OrthoDB" id="2604909at2"/>
<keyword evidence="1" id="KW-0472">Membrane</keyword>
<gene>
    <name evidence="2" type="ORF">LK07_03555</name>
</gene>
<proteinExistence type="predicted"/>
<evidence type="ECO:0000313" key="2">
    <source>
        <dbReference type="EMBL" id="ASN28167.1"/>
    </source>
</evidence>
<keyword evidence="1" id="KW-0812">Transmembrane</keyword>
<protein>
    <recommendedName>
        <fullName evidence="4">Cytochrome C biogenesis protein transmembrane domain-containing protein</fullName>
    </recommendedName>
</protein>
<organism evidence="2 3">
    <name type="scientific">Streptomyces pluripotens</name>
    <dbReference type="NCBI Taxonomy" id="1355015"/>
    <lineage>
        <taxon>Bacteria</taxon>
        <taxon>Bacillati</taxon>
        <taxon>Actinomycetota</taxon>
        <taxon>Actinomycetes</taxon>
        <taxon>Kitasatosporales</taxon>
        <taxon>Streptomycetaceae</taxon>
        <taxon>Streptomyces</taxon>
    </lineage>
</organism>
<dbReference type="STRING" id="1355015.LK06_002470"/>
<dbReference type="AlphaFoldDB" id="A0A221P7I1"/>
<dbReference type="KEGG" id="splu:LK06_002470"/>
<evidence type="ECO:0008006" key="4">
    <source>
        <dbReference type="Google" id="ProtNLM"/>
    </source>
</evidence>
<name>A0A221P7I1_9ACTN</name>
<keyword evidence="3" id="KW-1185">Reference proteome</keyword>
<dbReference type="Proteomes" id="UP000031501">
    <property type="component" value="Chromosome"/>
</dbReference>
<feature type="transmembrane region" description="Helical" evidence="1">
    <location>
        <begin position="118"/>
        <end position="140"/>
    </location>
</feature>
<feature type="transmembrane region" description="Helical" evidence="1">
    <location>
        <begin position="196"/>
        <end position="214"/>
    </location>
</feature>
<reference evidence="2 3" key="1">
    <citation type="submission" date="2017-07" db="EMBL/GenBank/DDBJ databases">
        <title>Genome sequence of Streptomyces pluripotens MUSC 137T.</title>
        <authorList>
            <person name="Ser H.-L."/>
            <person name="Lee L.-H."/>
        </authorList>
    </citation>
    <scope>NUCLEOTIDE SEQUENCE [LARGE SCALE GENOMIC DNA]</scope>
    <source>
        <strain evidence="2 3">MUSC 137</strain>
    </source>
</reference>
<sequence length="316" mass="33763">MAPALSSRKTSLFVPDSFPRRRGLIVLLSLIGGLFLAYAWSAKLVDDEIGFNTADTILGHNAAATPIGGMAAGVVFAFVTGLAGSFTACNIAVFGAVGPLVGQSQSRRARFLHTVKPLGWMAVGMIPVDVVYGMIVGMVGTHMPQFSNVVNPAGGITPRIIQAMITFGCIGTMMIVLGLAAMGLIKDPLAAISRRFPHSPLILMGALAGAFLIGRPYPLFRNLFRHAATTHNPLYGAMAFSVQSIGNILVMSLLFIALSYGAGERIQRWLTSKPGRGATLTASAFLVTGVFTLVYWTVRILGRFDYLWFPTAPWNN</sequence>